<keyword evidence="3" id="KW-1185">Reference proteome</keyword>
<organism evidence="2 3">
    <name type="scientific">Sulfuracidifex metallicus DSM 6482 = JCM 9184</name>
    <dbReference type="NCBI Taxonomy" id="523847"/>
    <lineage>
        <taxon>Archaea</taxon>
        <taxon>Thermoproteota</taxon>
        <taxon>Thermoprotei</taxon>
        <taxon>Sulfolobales</taxon>
        <taxon>Sulfolobaceae</taxon>
        <taxon>Sulfuracidifex</taxon>
    </lineage>
</organism>
<evidence type="ECO:0000256" key="1">
    <source>
        <dbReference type="SAM" id="Phobius"/>
    </source>
</evidence>
<protein>
    <submittedName>
        <fullName evidence="2">Uncharacterized protein</fullName>
    </submittedName>
</protein>
<keyword evidence="1" id="KW-1133">Transmembrane helix</keyword>
<evidence type="ECO:0000313" key="2">
    <source>
        <dbReference type="EMBL" id="MUN28921.1"/>
    </source>
</evidence>
<name>A0A6A9QP12_SULME</name>
<dbReference type="OrthoDB" id="43780at2157"/>
<dbReference type="Proteomes" id="UP000470772">
    <property type="component" value="Unassembled WGS sequence"/>
</dbReference>
<dbReference type="RefSeq" id="WP_054838529.1">
    <property type="nucleotide sequence ID" value="NZ_BBBY01000011.1"/>
</dbReference>
<sequence>MKGKEILGELNINQSGKVIGHAGDIENPEEIGEIISYNLKKGMEEAKDLGFSSIHGFAMIGSERSLAFMKGKALILDTKQTSWQDIFLGYVFSKWILILGIVVTILALGIMATGVFTNIFTWFSLNSRLYFSIAALIVGISLIFMSKSELSYRL</sequence>
<feature type="transmembrane region" description="Helical" evidence="1">
    <location>
        <begin position="129"/>
        <end position="146"/>
    </location>
</feature>
<reference evidence="2 3" key="1">
    <citation type="submission" date="2019-10" db="EMBL/GenBank/DDBJ databases">
        <title>Sequencing and Assembly of Multiple Reported Metal-Biooxidizing Members of the Extremely Thermoacidophilic Archaeal Family Sulfolobaceae.</title>
        <authorList>
            <person name="Counts J.A."/>
            <person name="Kelly R.M."/>
        </authorList>
    </citation>
    <scope>NUCLEOTIDE SEQUENCE [LARGE SCALE GENOMIC DNA]</scope>
    <source>
        <strain evidence="2 3">DSM 6482</strain>
    </source>
</reference>
<proteinExistence type="predicted"/>
<feature type="transmembrane region" description="Helical" evidence="1">
    <location>
        <begin position="95"/>
        <end position="123"/>
    </location>
</feature>
<dbReference type="EMBL" id="WGGD01000005">
    <property type="protein sequence ID" value="MUN28921.1"/>
    <property type="molecule type" value="Genomic_DNA"/>
</dbReference>
<dbReference type="AlphaFoldDB" id="A0A6A9QP12"/>
<accession>A0A6A9QP12</accession>
<evidence type="ECO:0000313" key="3">
    <source>
        <dbReference type="Proteomes" id="UP000470772"/>
    </source>
</evidence>
<keyword evidence="1" id="KW-0472">Membrane</keyword>
<comment type="caution">
    <text evidence="2">The sequence shown here is derived from an EMBL/GenBank/DDBJ whole genome shotgun (WGS) entry which is preliminary data.</text>
</comment>
<keyword evidence="1" id="KW-0812">Transmembrane</keyword>
<gene>
    <name evidence="2" type="ORF">GC250_05585</name>
</gene>